<dbReference type="Pfam" id="PF25210">
    <property type="entry name" value="Kelch_FKB95"/>
    <property type="match status" value="1"/>
</dbReference>
<dbReference type="Proteomes" id="UP000504610">
    <property type="component" value="Chromosome 6"/>
</dbReference>
<dbReference type="PROSITE" id="PS50975">
    <property type="entry name" value="ATP_GRASP"/>
    <property type="match status" value="1"/>
</dbReference>
<dbReference type="SUPFAM" id="SSF117281">
    <property type="entry name" value="Kelch motif"/>
    <property type="match status" value="1"/>
</dbReference>
<dbReference type="AlphaFoldDB" id="A0A9W3BWR3"/>
<evidence type="ECO:0000313" key="8">
    <source>
        <dbReference type="RefSeq" id="XP_056843683.1"/>
    </source>
</evidence>
<dbReference type="InterPro" id="IPR050354">
    <property type="entry name" value="F-box/kelch-repeat_ARATH"/>
</dbReference>
<evidence type="ECO:0000313" key="7">
    <source>
        <dbReference type="RefSeq" id="XP_056843682.1"/>
    </source>
</evidence>
<dbReference type="GO" id="GO:0005524">
    <property type="term" value="F:ATP binding"/>
    <property type="evidence" value="ECO:0007669"/>
    <property type="project" value="UniProtKB-UniRule"/>
</dbReference>
<dbReference type="GeneID" id="108808766"/>
<evidence type="ECO:0000313" key="6">
    <source>
        <dbReference type="Proteomes" id="UP000504610"/>
    </source>
</evidence>
<keyword evidence="2" id="KW-0658">Purine biosynthesis</keyword>
<keyword evidence="1 4" id="KW-0547">Nucleotide-binding</keyword>
<dbReference type="GO" id="GO:0006164">
    <property type="term" value="P:purine nucleotide biosynthetic process"/>
    <property type="evidence" value="ECO:0007669"/>
    <property type="project" value="UniProtKB-KW"/>
</dbReference>
<dbReference type="InterPro" id="IPR001810">
    <property type="entry name" value="F-box_dom"/>
</dbReference>
<protein>
    <submittedName>
        <fullName evidence="7 8">F-box/kelch-repeat protein At4g38940-like isoform X1</fullName>
    </submittedName>
</protein>
<dbReference type="CDD" id="cd22152">
    <property type="entry name" value="F-box_AtAFR-like"/>
    <property type="match status" value="1"/>
</dbReference>
<keyword evidence="3 4" id="KW-0067">ATP-binding</keyword>
<organism evidence="6 8">
    <name type="scientific">Raphanus sativus</name>
    <name type="common">Radish</name>
    <name type="synonym">Raphanus raphanistrum var. sativus</name>
    <dbReference type="NCBI Taxonomy" id="3726"/>
    <lineage>
        <taxon>Eukaryota</taxon>
        <taxon>Viridiplantae</taxon>
        <taxon>Streptophyta</taxon>
        <taxon>Embryophyta</taxon>
        <taxon>Tracheophyta</taxon>
        <taxon>Spermatophyta</taxon>
        <taxon>Magnoliopsida</taxon>
        <taxon>eudicotyledons</taxon>
        <taxon>Gunneridae</taxon>
        <taxon>Pentapetalae</taxon>
        <taxon>rosids</taxon>
        <taxon>malvids</taxon>
        <taxon>Brassicales</taxon>
        <taxon>Brassicaceae</taxon>
        <taxon>Brassiceae</taxon>
        <taxon>Raphanus</taxon>
    </lineage>
</organism>
<evidence type="ECO:0000256" key="2">
    <source>
        <dbReference type="ARBA" id="ARBA00022755"/>
    </source>
</evidence>
<accession>A0A9W3BWR3</accession>
<dbReference type="PANTHER" id="PTHR24414">
    <property type="entry name" value="F-BOX/KELCH-REPEAT PROTEIN SKIP4"/>
    <property type="match status" value="1"/>
</dbReference>
<reference evidence="6" key="1">
    <citation type="journal article" date="2019" name="Database">
        <title>The radish genome database (RadishGD): an integrated information resource for radish genomics.</title>
        <authorList>
            <person name="Yu H.J."/>
            <person name="Baek S."/>
            <person name="Lee Y.J."/>
            <person name="Cho A."/>
            <person name="Mun J.H."/>
        </authorList>
    </citation>
    <scope>NUCLEOTIDE SEQUENCE [LARGE SCALE GENOMIC DNA]</scope>
    <source>
        <strain evidence="6">cv. WK10039</strain>
    </source>
</reference>
<dbReference type="InterPro" id="IPR036047">
    <property type="entry name" value="F-box-like_dom_sf"/>
</dbReference>
<sequence length="500" mass="56513">MEINDIEGAERAGELFGYPLMIKSKRLAYDGRGNAVANSQDALSSAVTALGGFSRGLYVEKWEPFIKELAVIVARGRDGSMVSYAVVETVHRDNICHIVKAPADVPWKFNKLATDVAQKAFDSLEGAEVFAVELFLTEDGQAEDEKTSEAPSSLIITSLPEDDVFIDILARVPRRSHVTLSLVSKHFGSLVASPDLYYARRSLLACTENCLYVALFDINTSSLYHWYILCRKANGSHCLVRAPSTIPFMYYPESSVAVGSRIYVFGGVTNMTTNAFCMDCRSHTVTPLPSIPVAMICKFVGFIDGKIYVIGYLYHDGTKNVMMVFDIETQKWEHAMIKPEMEEPFRIWYKACVVMADKIYIKYRGRTYVYKPVESKWETNYMLMLNNCPPSVRNASVVDDVLLYHDRSTYTLRAYDPNEKYWRVVEGLKELLAKISDSQWSRTVNYGGNMALLFRRTSKIWCAEISLERLQGGQIWGKVEWCDHVLTGNFGIRKFLAVAV</sequence>
<dbReference type="SUPFAM" id="SSF56059">
    <property type="entry name" value="Glutathione synthetase ATP-binding domain-like"/>
    <property type="match status" value="1"/>
</dbReference>
<dbReference type="InterPro" id="IPR057499">
    <property type="entry name" value="Kelch_FKB95"/>
</dbReference>
<dbReference type="PANTHER" id="PTHR24414:SF151">
    <property type="entry name" value="F-BOX DOMAIN-CONTAINING PROTEIN"/>
    <property type="match status" value="1"/>
</dbReference>
<dbReference type="SUPFAM" id="SSF81383">
    <property type="entry name" value="F-box domain"/>
    <property type="match status" value="1"/>
</dbReference>
<dbReference type="RefSeq" id="XP_056843683.1">
    <property type="nucleotide sequence ID" value="XM_056987703.1"/>
</dbReference>
<dbReference type="InterPro" id="IPR013815">
    <property type="entry name" value="ATP_grasp_subdomain_1"/>
</dbReference>
<dbReference type="Gene3D" id="3.30.1490.20">
    <property type="entry name" value="ATP-grasp fold, A domain"/>
    <property type="match status" value="1"/>
</dbReference>
<dbReference type="OrthoDB" id="10332538at2759"/>
<dbReference type="Pfam" id="PF02222">
    <property type="entry name" value="ATP-grasp"/>
    <property type="match status" value="1"/>
</dbReference>
<keyword evidence="6" id="KW-1185">Reference proteome</keyword>
<dbReference type="RefSeq" id="XP_056843682.1">
    <property type="nucleotide sequence ID" value="XM_056987702.1"/>
</dbReference>
<gene>
    <name evidence="7 8" type="primary">LOC108808766</name>
</gene>
<evidence type="ECO:0000256" key="4">
    <source>
        <dbReference type="PROSITE-ProRule" id="PRU00409"/>
    </source>
</evidence>
<proteinExistence type="predicted"/>
<dbReference type="KEGG" id="rsz:108808766"/>
<name>A0A9W3BWR3_RAPSA</name>
<evidence type="ECO:0000259" key="5">
    <source>
        <dbReference type="PROSITE" id="PS50975"/>
    </source>
</evidence>
<dbReference type="InterPro" id="IPR015915">
    <property type="entry name" value="Kelch-typ_b-propeller"/>
</dbReference>
<dbReference type="InterPro" id="IPR011761">
    <property type="entry name" value="ATP-grasp"/>
</dbReference>
<dbReference type="InterPro" id="IPR003135">
    <property type="entry name" value="ATP-grasp_carboxylate-amine"/>
</dbReference>
<dbReference type="GO" id="GO:0046872">
    <property type="term" value="F:metal ion binding"/>
    <property type="evidence" value="ECO:0007669"/>
    <property type="project" value="InterPro"/>
</dbReference>
<dbReference type="Pfam" id="PF00646">
    <property type="entry name" value="F-box"/>
    <property type="match status" value="1"/>
</dbReference>
<evidence type="ECO:0000256" key="3">
    <source>
        <dbReference type="ARBA" id="ARBA00022840"/>
    </source>
</evidence>
<dbReference type="Gene3D" id="3.30.470.20">
    <property type="entry name" value="ATP-grasp fold, B domain"/>
    <property type="match status" value="1"/>
</dbReference>
<evidence type="ECO:0000256" key="1">
    <source>
        <dbReference type="ARBA" id="ARBA00022741"/>
    </source>
</evidence>
<reference evidence="7 8" key="2">
    <citation type="submission" date="2025-04" db="UniProtKB">
        <authorList>
            <consortium name="RefSeq"/>
        </authorList>
    </citation>
    <scope>IDENTIFICATION</scope>
    <source>
        <tissue evidence="7 8">Leaf</tissue>
    </source>
</reference>
<dbReference type="Gene3D" id="2.120.10.80">
    <property type="entry name" value="Kelch-type beta propeller"/>
    <property type="match status" value="1"/>
</dbReference>
<feature type="domain" description="ATP-grasp" evidence="5">
    <location>
        <begin position="3"/>
        <end position="205"/>
    </location>
</feature>